<dbReference type="PROSITE" id="PS51257">
    <property type="entry name" value="PROKAR_LIPOPROTEIN"/>
    <property type="match status" value="1"/>
</dbReference>
<evidence type="ECO:0000313" key="2">
    <source>
        <dbReference type="Proteomes" id="UP001162800"/>
    </source>
</evidence>
<name>A0ABY6G7S9_9BURK</name>
<dbReference type="Proteomes" id="UP001162800">
    <property type="component" value="Chromosome"/>
</dbReference>
<organism evidence="1 2">
    <name type="scientific">Comamonas endophytica</name>
    <dbReference type="NCBI Taxonomy" id="2949090"/>
    <lineage>
        <taxon>Bacteria</taxon>
        <taxon>Pseudomonadati</taxon>
        <taxon>Pseudomonadota</taxon>
        <taxon>Betaproteobacteria</taxon>
        <taxon>Burkholderiales</taxon>
        <taxon>Comamonadaceae</taxon>
        <taxon>Comamonas</taxon>
    </lineage>
</organism>
<accession>A0ABY6G7S9</accession>
<dbReference type="InterPro" id="IPR047937">
    <property type="entry name" value="Eex_IncN-like"/>
</dbReference>
<dbReference type="NCBIfam" id="NF033894">
    <property type="entry name" value="Eex_IncN"/>
    <property type="match status" value="1"/>
</dbReference>
<protein>
    <submittedName>
        <fullName evidence="1">EexN family lipoprotein</fullName>
    </submittedName>
</protein>
<sequence length="85" mass="9203">MKKFIFLALLSSLAGCGDHPAAKTGDWYKEHPVERKAMLADCKAYFGQIGESANCVNAQQANNQTANARRGWVTPDTVDFGKKGG</sequence>
<keyword evidence="2" id="KW-1185">Reference proteome</keyword>
<keyword evidence="1" id="KW-0449">Lipoprotein</keyword>
<proteinExistence type="predicted"/>
<reference evidence="1" key="1">
    <citation type="submission" date="2022-09" db="EMBL/GenBank/DDBJ databases">
        <title>The complete genome of Acidovorax sp. 5MLIR.</title>
        <authorList>
            <person name="Liu L."/>
            <person name="Yue J."/>
            <person name="Yang F."/>
            <person name="Yuan J."/>
            <person name="Li L."/>
        </authorList>
    </citation>
    <scope>NUCLEOTIDE SEQUENCE</scope>
    <source>
        <strain evidence="1">5MLIR</strain>
    </source>
</reference>
<gene>
    <name evidence="1" type="ORF">M9799_12850</name>
</gene>
<evidence type="ECO:0000313" key="1">
    <source>
        <dbReference type="EMBL" id="UYG50973.1"/>
    </source>
</evidence>
<dbReference type="EMBL" id="CP106881">
    <property type="protein sequence ID" value="UYG50973.1"/>
    <property type="molecule type" value="Genomic_DNA"/>
</dbReference>
<dbReference type="RefSeq" id="WP_231042067.1">
    <property type="nucleotide sequence ID" value="NZ_CP106881.1"/>
</dbReference>